<reference evidence="9 10" key="1">
    <citation type="submission" date="2021-03" db="EMBL/GenBank/DDBJ databases">
        <title>novel species in genus Cellulomonas.</title>
        <authorList>
            <person name="Zhang G."/>
        </authorList>
    </citation>
    <scope>NUCLEOTIDE SEQUENCE [LARGE SCALE GENOMIC DNA]</scope>
    <source>
        <strain evidence="10">zg-ZUI188</strain>
    </source>
</reference>
<evidence type="ECO:0000259" key="8">
    <source>
        <dbReference type="PROSITE" id="PS50885"/>
    </source>
</evidence>
<evidence type="ECO:0000256" key="4">
    <source>
        <dbReference type="ARBA" id="ARBA00029447"/>
    </source>
</evidence>
<keyword evidence="10" id="KW-1185">Reference proteome</keyword>
<dbReference type="SMART" id="SM00304">
    <property type="entry name" value="HAMP"/>
    <property type="match status" value="1"/>
</dbReference>
<evidence type="ECO:0000256" key="6">
    <source>
        <dbReference type="SAM" id="Phobius"/>
    </source>
</evidence>
<feature type="domain" description="Methyl-accepting transducer" evidence="7">
    <location>
        <begin position="285"/>
        <end position="528"/>
    </location>
</feature>
<dbReference type="InterPro" id="IPR024478">
    <property type="entry name" value="HlyB_4HB_MCP"/>
</dbReference>
<keyword evidence="3 5" id="KW-0807">Transducer</keyword>
<dbReference type="InterPro" id="IPR003660">
    <property type="entry name" value="HAMP_dom"/>
</dbReference>
<dbReference type="InterPro" id="IPR004090">
    <property type="entry name" value="Chemotax_Me-accpt_rcpt"/>
</dbReference>
<feature type="domain" description="HAMP" evidence="8">
    <location>
        <begin position="228"/>
        <end position="280"/>
    </location>
</feature>
<dbReference type="Gene3D" id="1.10.287.950">
    <property type="entry name" value="Methyl-accepting chemotaxis protein"/>
    <property type="match status" value="1"/>
</dbReference>
<proteinExistence type="inferred from homology"/>
<keyword evidence="6" id="KW-0472">Membrane</keyword>
<dbReference type="PANTHER" id="PTHR32089:SF112">
    <property type="entry name" value="LYSOZYME-LIKE PROTEIN-RELATED"/>
    <property type="match status" value="1"/>
</dbReference>
<organism evidence="9 10">
    <name type="scientific">Cellulomonas fengjieae</name>
    <dbReference type="NCBI Taxonomy" id="2819978"/>
    <lineage>
        <taxon>Bacteria</taxon>
        <taxon>Bacillati</taxon>
        <taxon>Actinomycetota</taxon>
        <taxon>Actinomycetes</taxon>
        <taxon>Micrococcales</taxon>
        <taxon>Cellulomonadaceae</taxon>
        <taxon>Cellulomonas</taxon>
    </lineage>
</organism>
<dbReference type="EMBL" id="JAGFBM010000010">
    <property type="protein sequence ID" value="MBO3086667.1"/>
    <property type="molecule type" value="Genomic_DNA"/>
</dbReference>
<dbReference type="Pfam" id="PF00672">
    <property type="entry name" value="HAMP"/>
    <property type="match status" value="1"/>
</dbReference>
<evidence type="ECO:0000313" key="10">
    <source>
        <dbReference type="Proteomes" id="UP000678317"/>
    </source>
</evidence>
<evidence type="ECO:0000313" key="9">
    <source>
        <dbReference type="EMBL" id="MBO3086667.1"/>
    </source>
</evidence>
<name>A0ABS3SLR4_9CELL</name>
<gene>
    <name evidence="9" type="ORF">J4035_18645</name>
</gene>
<protein>
    <submittedName>
        <fullName evidence="9">HAMP domain-containing protein</fullName>
    </submittedName>
</protein>
<dbReference type="InterPro" id="IPR004089">
    <property type="entry name" value="MCPsignal_dom"/>
</dbReference>
<dbReference type="SMART" id="SM00283">
    <property type="entry name" value="MA"/>
    <property type="match status" value="1"/>
</dbReference>
<dbReference type="PROSITE" id="PS50885">
    <property type="entry name" value="HAMP"/>
    <property type="match status" value="1"/>
</dbReference>
<dbReference type="PRINTS" id="PR00260">
    <property type="entry name" value="CHEMTRNSDUCR"/>
</dbReference>
<keyword evidence="2 6" id="KW-1133">Transmembrane helix</keyword>
<dbReference type="PROSITE" id="PS50111">
    <property type="entry name" value="CHEMOTAXIS_TRANSDUC_2"/>
    <property type="match status" value="1"/>
</dbReference>
<dbReference type="Proteomes" id="UP000678317">
    <property type="component" value="Unassembled WGS sequence"/>
</dbReference>
<evidence type="ECO:0000256" key="5">
    <source>
        <dbReference type="PROSITE-ProRule" id="PRU00284"/>
    </source>
</evidence>
<accession>A0ABS3SLR4</accession>
<evidence type="ECO:0000259" key="7">
    <source>
        <dbReference type="PROSITE" id="PS50111"/>
    </source>
</evidence>
<comment type="caution">
    <text evidence="9">The sequence shown here is derived from an EMBL/GenBank/DDBJ whole genome shotgun (WGS) entry which is preliminary data.</text>
</comment>
<dbReference type="PANTHER" id="PTHR32089">
    <property type="entry name" value="METHYL-ACCEPTING CHEMOTAXIS PROTEIN MCPB"/>
    <property type="match status" value="1"/>
</dbReference>
<feature type="transmembrane region" description="Helical" evidence="6">
    <location>
        <begin position="29"/>
        <end position="49"/>
    </location>
</feature>
<sequence>MSTTRPSSTAPDQRRAGSWLRNRSVRTKILGVILLLATITAGSGAYAVLSLRGAAADSQELAMITSQIVGTRVEIQERQAQARLVVAQLAALDDPADEAPWLAEQATNDAAMAAAMEAYDASEAAADESWQGFRGHYEAWLQARDEQLVPAATGDDPAAYAAVLSDVSEPLVADFLADLDGVVSATVAYSDDLADTSSAQAERAAVTLAVSLAVALVASLVLGFALANQVVGGVVRVRRSLNAMATGDFTVRVPVTSDDELGRMAHALNKAQNAVRSALGGVVETAETVTAAAHELSASSGQVAAGSDETSAQAGVVAAAAEQVSRNVQAVAAGAEQMGASIREIAQNANQAAKVAGQATVVASSANEQVARLGESSQQIGNVVKTITSIAEQTNLLALNATIEAARAGEAGKGFAVVAGEVKELASETARATEDIARRVEAIQADTSGAVAAIGQIAAIIASINDYQLTIASAVEEQTATTNEMSRGVAEAATGSGEIAVNISGVASSAAMSSQVLGQMGQAVDELARLSTDLRTRASAFQF</sequence>
<evidence type="ECO:0000256" key="1">
    <source>
        <dbReference type="ARBA" id="ARBA00022692"/>
    </source>
</evidence>
<dbReference type="CDD" id="cd06225">
    <property type="entry name" value="HAMP"/>
    <property type="match status" value="1"/>
</dbReference>
<evidence type="ECO:0000256" key="3">
    <source>
        <dbReference type="ARBA" id="ARBA00023224"/>
    </source>
</evidence>
<dbReference type="RefSeq" id="WP_208290595.1">
    <property type="nucleotide sequence ID" value="NZ_CP074404.1"/>
</dbReference>
<dbReference type="SUPFAM" id="SSF58104">
    <property type="entry name" value="Methyl-accepting chemotaxis protein (MCP) signaling domain"/>
    <property type="match status" value="1"/>
</dbReference>
<dbReference type="Pfam" id="PF12729">
    <property type="entry name" value="4HB_MCP_1"/>
    <property type="match status" value="1"/>
</dbReference>
<evidence type="ECO:0000256" key="2">
    <source>
        <dbReference type="ARBA" id="ARBA00022989"/>
    </source>
</evidence>
<keyword evidence="1 6" id="KW-0812">Transmembrane</keyword>
<dbReference type="Pfam" id="PF00015">
    <property type="entry name" value="MCPsignal"/>
    <property type="match status" value="1"/>
</dbReference>
<comment type="similarity">
    <text evidence="4">Belongs to the methyl-accepting chemotaxis (MCP) protein family.</text>
</comment>